<dbReference type="Proteomes" id="UP000724584">
    <property type="component" value="Unassembled WGS sequence"/>
</dbReference>
<dbReference type="EMBL" id="JAGIZQ010000002">
    <property type="protein sequence ID" value="KAH6641813.1"/>
    <property type="molecule type" value="Genomic_DNA"/>
</dbReference>
<proteinExistence type="predicted"/>
<sequence>MSYFETIIDISAFEARRKAEANSRDISKWKKIPPADKWSAAELHAARLVVRSKGTESSHMLPALRRESDRAKEAHNQEQIRALLKGPQRPWGQHTRTELAHLYGDGPGYLWALLARFPRHDADHNNPPAGHVTIPFHPDLATFEVASLFPWHVAWACPPQDDTRHFKPEHLVQYRSRRRADFRDRTRCPALVAAKKRFDEVRDGLPVLTDSVLGQLTCEALALRLELAQKGGHGEDDENVFMIVAARQYMRFLQFKISDAYIAELVAEGGKKDMTGFVELWATPWFSLKNEAGRRKAVDNIAALIIGQPWNM</sequence>
<organism evidence="1 2">
    <name type="scientific">Chaetomium tenue</name>
    <dbReference type="NCBI Taxonomy" id="1854479"/>
    <lineage>
        <taxon>Eukaryota</taxon>
        <taxon>Fungi</taxon>
        <taxon>Dikarya</taxon>
        <taxon>Ascomycota</taxon>
        <taxon>Pezizomycotina</taxon>
        <taxon>Sordariomycetes</taxon>
        <taxon>Sordariomycetidae</taxon>
        <taxon>Sordariales</taxon>
        <taxon>Chaetomiaceae</taxon>
        <taxon>Chaetomium</taxon>
    </lineage>
</organism>
<evidence type="ECO:0000313" key="1">
    <source>
        <dbReference type="EMBL" id="KAH6641813.1"/>
    </source>
</evidence>
<name>A0ACB7PL84_9PEZI</name>
<keyword evidence="2" id="KW-1185">Reference proteome</keyword>
<protein>
    <submittedName>
        <fullName evidence="1">Uncharacterized protein</fullName>
    </submittedName>
</protein>
<reference evidence="1 2" key="1">
    <citation type="journal article" date="2021" name="Nat. Commun.">
        <title>Genetic determinants of endophytism in the Arabidopsis root mycobiome.</title>
        <authorList>
            <person name="Mesny F."/>
            <person name="Miyauchi S."/>
            <person name="Thiergart T."/>
            <person name="Pickel B."/>
            <person name="Atanasova L."/>
            <person name="Karlsson M."/>
            <person name="Huettel B."/>
            <person name="Barry K.W."/>
            <person name="Haridas S."/>
            <person name="Chen C."/>
            <person name="Bauer D."/>
            <person name="Andreopoulos W."/>
            <person name="Pangilinan J."/>
            <person name="LaButti K."/>
            <person name="Riley R."/>
            <person name="Lipzen A."/>
            <person name="Clum A."/>
            <person name="Drula E."/>
            <person name="Henrissat B."/>
            <person name="Kohler A."/>
            <person name="Grigoriev I.V."/>
            <person name="Martin F.M."/>
            <person name="Hacquard S."/>
        </authorList>
    </citation>
    <scope>NUCLEOTIDE SEQUENCE [LARGE SCALE GENOMIC DNA]</scope>
    <source>
        <strain evidence="1 2">MPI-SDFR-AT-0079</strain>
    </source>
</reference>
<comment type="caution">
    <text evidence="1">The sequence shown here is derived from an EMBL/GenBank/DDBJ whole genome shotgun (WGS) entry which is preliminary data.</text>
</comment>
<gene>
    <name evidence="1" type="ORF">F5144DRAFT_610515</name>
</gene>
<accession>A0ACB7PL84</accession>
<evidence type="ECO:0000313" key="2">
    <source>
        <dbReference type="Proteomes" id="UP000724584"/>
    </source>
</evidence>